<accession>A0A9N9SX74</accession>
<evidence type="ECO:0000259" key="2">
    <source>
        <dbReference type="PROSITE" id="PS00028"/>
    </source>
</evidence>
<dbReference type="PROSITE" id="PS00028">
    <property type="entry name" value="ZINC_FINGER_C2H2_1"/>
    <property type="match status" value="3"/>
</dbReference>
<dbReference type="Gene3D" id="3.30.160.60">
    <property type="entry name" value="Classic Zinc Finger"/>
    <property type="match status" value="1"/>
</dbReference>
<sequence length="379" mass="43634">MNRCTKCNINFSKPSNLTAHVKRKHPVCTINFLDMLHILAPKNVKQSKSTVPCLGCNKKFANFGNLRLHVKRQHSDKLDEIAPVYKKTYVCSCCSESFHNLQKFFSHKKTHSNALTKLKCALCENTNCSRENVISHYRSDHFINIEDNYLVFDTFEDFKSWKCKVEEETFSSFVKMYGSKKIGNCTTTNYNCHRSGIYKKKGQNIRKLKTQGSNKINGYCPARINVKFIDNENYIVNFCPTHVGHKQEQRFRPSISKQHTKKRPPKEKARKLESKQLIALACKHLEQPQTDYEKIASAWAVELEKMTPQQQIFAKKAINDILFKGQMGTLHRNSVQIITCSPTSTPYSNMQPSSVYFDSVQPQVLITQQTMNKSESPTV</sequence>
<dbReference type="EMBL" id="OU898278">
    <property type="protein sequence ID" value="CAG9831208.1"/>
    <property type="molecule type" value="Genomic_DNA"/>
</dbReference>
<proteinExistence type="predicted"/>
<feature type="domain" description="C2H2-type" evidence="2">
    <location>
        <begin position="91"/>
        <end position="111"/>
    </location>
</feature>
<dbReference type="InterPro" id="IPR013087">
    <property type="entry name" value="Znf_C2H2_type"/>
</dbReference>
<feature type="domain" description="C2H2-type" evidence="2">
    <location>
        <begin position="53"/>
        <end position="74"/>
    </location>
</feature>
<dbReference type="OrthoDB" id="6782111at2759"/>
<protein>
    <recommendedName>
        <fullName evidence="2">C2H2-type domain-containing protein</fullName>
    </recommendedName>
</protein>
<dbReference type="PANTHER" id="PTHR33936:SF24">
    <property type="entry name" value="C2H2-TYPE DOMAIN-CONTAINING PROTEIN"/>
    <property type="match status" value="1"/>
</dbReference>
<feature type="region of interest" description="Disordered" evidence="1">
    <location>
        <begin position="248"/>
        <end position="269"/>
    </location>
</feature>
<evidence type="ECO:0000313" key="3">
    <source>
        <dbReference type="EMBL" id="CAG9831208.1"/>
    </source>
</evidence>
<gene>
    <name evidence="3" type="ORF">DIABBA_LOCUS4823</name>
</gene>
<dbReference type="Pfam" id="PF00096">
    <property type="entry name" value="zf-C2H2"/>
    <property type="match status" value="2"/>
</dbReference>
<dbReference type="SMART" id="SM00355">
    <property type="entry name" value="ZnF_C2H2"/>
    <property type="match status" value="4"/>
</dbReference>
<organism evidence="3 4">
    <name type="scientific">Diabrotica balteata</name>
    <name type="common">Banded cucumber beetle</name>
    <dbReference type="NCBI Taxonomy" id="107213"/>
    <lineage>
        <taxon>Eukaryota</taxon>
        <taxon>Metazoa</taxon>
        <taxon>Ecdysozoa</taxon>
        <taxon>Arthropoda</taxon>
        <taxon>Hexapoda</taxon>
        <taxon>Insecta</taxon>
        <taxon>Pterygota</taxon>
        <taxon>Neoptera</taxon>
        <taxon>Endopterygota</taxon>
        <taxon>Coleoptera</taxon>
        <taxon>Polyphaga</taxon>
        <taxon>Cucujiformia</taxon>
        <taxon>Chrysomeloidea</taxon>
        <taxon>Chrysomelidae</taxon>
        <taxon>Galerucinae</taxon>
        <taxon>Diabroticina</taxon>
        <taxon>Diabroticites</taxon>
        <taxon>Diabrotica</taxon>
    </lineage>
</organism>
<dbReference type="Proteomes" id="UP001153709">
    <property type="component" value="Chromosome 3"/>
</dbReference>
<reference evidence="3" key="1">
    <citation type="submission" date="2022-01" db="EMBL/GenBank/DDBJ databases">
        <authorList>
            <person name="King R."/>
        </authorList>
    </citation>
    <scope>NUCLEOTIDE SEQUENCE</scope>
</reference>
<evidence type="ECO:0000313" key="4">
    <source>
        <dbReference type="Proteomes" id="UP001153709"/>
    </source>
</evidence>
<evidence type="ECO:0000256" key="1">
    <source>
        <dbReference type="SAM" id="MobiDB-lite"/>
    </source>
</evidence>
<name>A0A9N9SX74_DIABA</name>
<keyword evidence="4" id="KW-1185">Reference proteome</keyword>
<dbReference type="AlphaFoldDB" id="A0A9N9SX74"/>
<dbReference type="InterPro" id="IPR052797">
    <property type="entry name" value="RegFact_GeneExpr_CellDeath"/>
</dbReference>
<dbReference type="PANTHER" id="PTHR33936">
    <property type="entry name" value="PROTEIN CBG17840"/>
    <property type="match status" value="1"/>
</dbReference>
<feature type="domain" description="C2H2-type" evidence="2">
    <location>
        <begin position="4"/>
        <end position="25"/>
    </location>
</feature>